<keyword evidence="5" id="KW-1185">Reference proteome</keyword>
<dbReference type="Gene3D" id="3.40.50.410">
    <property type="entry name" value="von Willebrand factor, type A domain"/>
    <property type="match status" value="1"/>
</dbReference>
<name>A0A7Y9UNE6_9ACTN</name>
<dbReference type="InterPro" id="IPR036465">
    <property type="entry name" value="vWFA_dom_sf"/>
</dbReference>
<dbReference type="RefSeq" id="WP_179518630.1">
    <property type="nucleotide sequence ID" value="NZ_JACCAC010000001.1"/>
</dbReference>
<dbReference type="SUPFAM" id="SSF53300">
    <property type="entry name" value="vWA-like"/>
    <property type="match status" value="1"/>
</dbReference>
<accession>A0A7Y9UNE6</accession>
<dbReference type="EMBL" id="JACCAC010000001">
    <property type="protein sequence ID" value="NYG56366.1"/>
    <property type="molecule type" value="Genomic_DNA"/>
</dbReference>
<gene>
    <name evidence="4" type="ORF">BJ989_002670</name>
</gene>
<keyword evidence="2" id="KW-1133">Transmembrane helix</keyword>
<dbReference type="Proteomes" id="UP000544110">
    <property type="component" value="Unassembled WGS sequence"/>
</dbReference>
<comment type="caution">
    <text evidence="4">The sequence shown here is derived from an EMBL/GenBank/DDBJ whole genome shotgun (WGS) entry which is preliminary data.</text>
</comment>
<dbReference type="Pfam" id="PF13519">
    <property type="entry name" value="VWA_2"/>
    <property type="match status" value="1"/>
</dbReference>
<dbReference type="SMART" id="SM00327">
    <property type="entry name" value="VWA"/>
    <property type="match status" value="1"/>
</dbReference>
<keyword evidence="2" id="KW-0472">Membrane</keyword>
<feature type="transmembrane region" description="Helical" evidence="2">
    <location>
        <begin position="12"/>
        <end position="30"/>
    </location>
</feature>
<feature type="region of interest" description="Disordered" evidence="1">
    <location>
        <begin position="331"/>
        <end position="352"/>
    </location>
</feature>
<evidence type="ECO:0000256" key="2">
    <source>
        <dbReference type="SAM" id="Phobius"/>
    </source>
</evidence>
<protein>
    <recommendedName>
        <fullName evidence="3">VWFA domain-containing protein</fullName>
    </recommendedName>
</protein>
<feature type="transmembrane region" description="Helical" evidence="2">
    <location>
        <begin position="64"/>
        <end position="85"/>
    </location>
</feature>
<evidence type="ECO:0000259" key="3">
    <source>
        <dbReference type="PROSITE" id="PS50234"/>
    </source>
</evidence>
<sequence>MALTALDDPRWPLALPVVGLLALSVLLLGARRVRDRGDGLLLGPVAAARVRALPPFRRLRRRRLLLTGVRVVAALTLLVGAALVLSRPTRTQTAAADPPSRDVVVCLDGSGSMDSSAAAVLRAVSAVVDEQRDDRVAIVLFDGAPLTVMPLSDDHAAVRARLRTVADAVVDGDPALDFATQGDGRRLSQVGDGLVSCVQRFDALDQRRGRTVVLATDNDPLGPPLYDLSEAAAYAVARDVVVHAVGPDALTGPRRSALERAARRTGGTLSLLDAGSTSDAADAVVAAIARQEARRLERPPRPRRVDAPGAGALVLGAGALALALACAVRPTAGRPRPADGWPSGPRRRRGVR</sequence>
<feature type="domain" description="VWFA" evidence="3">
    <location>
        <begin position="102"/>
        <end position="288"/>
    </location>
</feature>
<evidence type="ECO:0000313" key="4">
    <source>
        <dbReference type="EMBL" id="NYG56366.1"/>
    </source>
</evidence>
<reference evidence="4 5" key="1">
    <citation type="submission" date="2020-07" db="EMBL/GenBank/DDBJ databases">
        <title>Sequencing the genomes of 1000 actinobacteria strains.</title>
        <authorList>
            <person name="Klenk H.-P."/>
        </authorList>
    </citation>
    <scope>NUCLEOTIDE SEQUENCE [LARGE SCALE GENOMIC DNA]</scope>
    <source>
        <strain evidence="4 5">DSM 24552</strain>
    </source>
</reference>
<organism evidence="4 5">
    <name type="scientific">Nocardioides perillae</name>
    <dbReference type="NCBI Taxonomy" id="1119534"/>
    <lineage>
        <taxon>Bacteria</taxon>
        <taxon>Bacillati</taxon>
        <taxon>Actinomycetota</taxon>
        <taxon>Actinomycetes</taxon>
        <taxon>Propionibacteriales</taxon>
        <taxon>Nocardioidaceae</taxon>
        <taxon>Nocardioides</taxon>
    </lineage>
</organism>
<dbReference type="PROSITE" id="PS50234">
    <property type="entry name" value="VWFA"/>
    <property type="match status" value="1"/>
</dbReference>
<dbReference type="InterPro" id="IPR002035">
    <property type="entry name" value="VWF_A"/>
</dbReference>
<dbReference type="AlphaFoldDB" id="A0A7Y9UNE6"/>
<proteinExistence type="predicted"/>
<keyword evidence="2" id="KW-0812">Transmembrane</keyword>
<evidence type="ECO:0000256" key="1">
    <source>
        <dbReference type="SAM" id="MobiDB-lite"/>
    </source>
</evidence>
<evidence type="ECO:0000313" key="5">
    <source>
        <dbReference type="Proteomes" id="UP000544110"/>
    </source>
</evidence>